<evidence type="ECO:0000256" key="5">
    <source>
        <dbReference type="ARBA" id="ARBA00023163"/>
    </source>
</evidence>
<evidence type="ECO:0000256" key="4">
    <source>
        <dbReference type="ARBA" id="ARBA00023125"/>
    </source>
</evidence>
<dbReference type="Gene3D" id="6.10.250.690">
    <property type="match status" value="1"/>
</dbReference>
<evidence type="ECO:0000259" key="9">
    <source>
        <dbReference type="PROSITE" id="PS51755"/>
    </source>
</evidence>
<dbReference type="RefSeq" id="WP_009304200.1">
    <property type="nucleotide sequence ID" value="NZ_AP025575.1"/>
</dbReference>
<proteinExistence type="predicted"/>
<evidence type="ECO:0000313" key="14">
    <source>
        <dbReference type="EMBL" id="TNU88757.1"/>
    </source>
</evidence>
<dbReference type="Proteomes" id="UP000253752">
    <property type="component" value="Unassembled WGS sequence"/>
</dbReference>
<keyword evidence="1 6" id="KW-0597">Phosphoprotein</keyword>
<dbReference type="EMBL" id="PPUQ01000003">
    <property type="protein sequence ID" value="RDC40504.1"/>
    <property type="molecule type" value="Genomic_DNA"/>
</dbReference>
<dbReference type="PANTHER" id="PTHR48111">
    <property type="entry name" value="REGULATOR OF RPOS"/>
    <property type="match status" value="1"/>
</dbReference>
<reference evidence="14 19" key="1">
    <citation type="journal article" date="2005" name="Appl. Environ. Microbiol.">
        <title>Intestinal bacterial communities that produce active estrogen-like compounds enterodiol and enterolactone in humans.</title>
        <authorList>
            <person name="Clavel T."/>
            <person name="Henderson G."/>
            <person name="Alpert C.A."/>
            <person name="Philippe C."/>
            <person name="Rigottier-Gois L."/>
            <person name="Dore J."/>
            <person name="Blaut M."/>
        </authorList>
    </citation>
    <scope>NUCLEOTIDE SEQUENCE [LARGE SCALE GENOMIC DNA]</scope>
    <source>
        <strain evidence="14 19">SECO-MT75m2</strain>
    </source>
</reference>
<dbReference type="GO" id="GO:0006355">
    <property type="term" value="P:regulation of DNA-templated transcription"/>
    <property type="evidence" value="ECO:0007669"/>
    <property type="project" value="InterPro"/>
</dbReference>
<dbReference type="GO" id="GO:0000156">
    <property type="term" value="F:phosphorelay response regulator activity"/>
    <property type="evidence" value="ECO:0007669"/>
    <property type="project" value="TreeGrafter"/>
</dbReference>
<dbReference type="Proteomes" id="UP000253857">
    <property type="component" value="Unassembled WGS sequence"/>
</dbReference>
<dbReference type="EMBL" id="PPTX01000003">
    <property type="protein sequence ID" value="RDB81033.1"/>
    <property type="molecule type" value="Genomic_DNA"/>
</dbReference>
<evidence type="ECO:0000313" key="19">
    <source>
        <dbReference type="Proteomes" id="UP000312594"/>
    </source>
</evidence>
<evidence type="ECO:0000259" key="8">
    <source>
        <dbReference type="PROSITE" id="PS50110"/>
    </source>
</evidence>
<keyword evidence="3" id="KW-0805">Transcription regulation</keyword>
<dbReference type="GeneID" id="69511352"/>
<dbReference type="InterPro" id="IPR001789">
    <property type="entry name" value="Sig_transdc_resp-reg_receiver"/>
</dbReference>
<dbReference type="Gene3D" id="3.40.50.2300">
    <property type="match status" value="1"/>
</dbReference>
<evidence type="ECO:0000313" key="10">
    <source>
        <dbReference type="EMBL" id="RDB69221.1"/>
    </source>
</evidence>
<evidence type="ECO:0000313" key="12">
    <source>
        <dbReference type="EMBL" id="RDB83579.1"/>
    </source>
</evidence>
<dbReference type="EMBL" id="PPTU01000015">
    <property type="protein sequence ID" value="RDB69221.1"/>
    <property type="molecule type" value="Genomic_DNA"/>
</dbReference>
<evidence type="ECO:0000256" key="2">
    <source>
        <dbReference type="ARBA" id="ARBA00023012"/>
    </source>
</evidence>
<dbReference type="EMBL" id="VEVP01000044">
    <property type="protein sequence ID" value="TNU88757.1"/>
    <property type="molecule type" value="Genomic_DNA"/>
</dbReference>
<reference evidence="14" key="3">
    <citation type="submission" date="2019-06" db="EMBL/GenBank/DDBJ databases">
        <authorList>
            <person name="Bisanz J.E."/>
            <person name="Turnbaugh P.J."/>
        </authorList>
    </citation>
    <scope>NUCLEOTIDE SEQUENCE</scope>
    <source>
        <strain evidence="14">SECO-MT75m2</strain>
    </source>
</reference>
<dbReference type="EMBL" id="PPTY01000023">
    <property type="protein sequence ID" value="RDB83579.1"/>
    <property type="molecule type" value="Genomic_DNA"/>
</dbReference>
<comment type="caution">
    <text evidence="11">The sequence shown here is derived from an EMBL/GenBank/DDBJ whole genome shotgun (WGS) entry which is preliminary data.</text>
</comment>
<dbReference type="OMA" id="VYRMGYQ"/>
<evidence type="ECO:0000313" key="11">
    <source>
        <dbReference type="EMBL" id="RDB81033.1"/>
    </source>
</evidence>
<dbReference type="SMART" id="SM00862">
    <property type="entry name" value="Trans_reg_C"/>
    <property type="match status" value="1"/>
</dbReference>
<evidence type="ECO:0000313" key="16">
    <source>
        <dbReference type="Proteomes" id="UP000253857"/>
    </source>
</evidence>
<keyword evidence="4 7" id="KW-0238">DNA-binding</keyword>
<dbReference type="InterPro" id="IPR036388">
    <property type="entry name" value="WH-like_DNA-bd_sf"/>
</dbReference>
<evidence type="ECO:0000256" key="1">
    <source>
        <dbReference type="ARBA" id="ARBA00022553"/>
    </source>
</evidence>
<feature type="domain" description="OmpR/PhoB-type" evidence="9">
    <location>
        <begin position="147"/>
        <end position="246"/>
    </location>
</feature>
<dbReference type="InterPro" id="IPR011006">
    <property type="entry name" value="CheY-like_superfamily"/>
</dbReference>
<reference evidence="15 16" key="2">
    <citation type="journal article" date="2018" name="Elife">
        <title>Discovery and characterization of a prevalent human gut bacterial enzyme sufficient for the inactivation of a family of plant toxins.</title>
        <authorList>
            <person name="Koppel N."/>
            <person name="Bisanz J.E."/>
            <person name="Pandelia M.E."/>
            <person name="Turnbaugh P.J."/>
            <person name="Balskus E.P."/>
        </authorList>
    </citation>
    <scope>NUCLEOTIDE SEQUENCE [LARGE SCALE GENOMIC DNA]</scope>
    <source>
        <strain evidence="13 17">16A</strain>
        <strain evidence="12 16">FAA1-1-60AUCSF</strain>
        <strain evidence="11 15">MR1 #12</strain>
        <strain evidence="10 18">W1 BHI 6</strain>
    </source>
</reference>
<dbReference type="InterPro" id="IPR039420">
    <property type="entry name" value="WalR-like"/>
</dbReference>
<evidence type="ECO:0000256" key="7">
    <source>
        <dbReference type="PROSITE-ProRule" id="PRU01091"/>
    </source>
</evidence>
<feature type="modified residue" description="4-aspartylphosphate" evidence="6">
    <location>
        <position position="72"/>
    </location>
</feature>
<dbReference type="SUPFAM" id="SSF46894">
    <property type="entry name" value="C-terminal effector domain of the bipartite response regulators"/>
    <property type="match status" value="1"/>
</dbReference>
<dbReference type="AlphaFoldDB" id="A0A369MUL6"/>
<dbReference type="SUPFAM" id="SSF52172">
    <property type="entry name" value="CheY-like"/>
    <property type="match status" value="1"/>
</dbReference>
<dbReference type="GO" id="GO:0005829">
    <property type="term" value="C:cytosol"/>
    <property type="evidence" value="ECO:0007669"/>
    <property type="project" value="TreeGrafter"/>
</dbReference>
<evidence type="ECO:0000256" key="6">
    <source>
        <dbReference type="PROSITE-ProRule" id="PRU00169"/>
    </source>
</evidence>
<dbReference type="GO" id="GO:0032993">
    <property type="term" value="C:protein-DNA complex"/>
    <property type="evidence" value="ECO:0007669"/>
    <property type="project" value="TreeGrafter"/>
</dbReference>
<keyword evidence="5" id="KW-0804">Transcription</keyword>
<dbReference type="PANTHER" id="PTHR48111:SF1">
    <property type="entry name" value="TWO-COMPONENT RESPONSE REGULATOR ORR33"/>
    <property type="match status" value="1"/>
</dbReference>
<accession>A0A369MUL6</accession>
<feature type="DNA-binding region" description="OmpR/PhoB-type" evidence="7">
    <location>
        <begin position="147"/>
        <end position="246"/>
    </location>
</feature>
<keyword evidence="2" id="KW-0902">Two-component regulatory system</keyword>
<dbReference type="GO" id="GO:0000976">
    <property type="term" value="F:transcription cis-regulatory region binding"/>
    <property type="evidence" value="ECO:0007669"/>
    <property type="project" value="TreeGrafter"/>
</dbReference>
<dbReference type="Pfam" id="PF00486">
    <property type="entry name" value="Trans_reg_C"/>
    <property type="match status" value="1"/>
</dbReference>
<evidence type="ECO:0000313" key="13">
    <source>
        <dbReference type="EMBL" id="RDC40504.1"/>
    </source>
</evidence>
<dbReference type="Proteomes" id="UP000253970">
    <property type="component" value="Unassembled WGS sequence"/>
</dbReference>
<evidence type="ECO:0000313" key="18">
    <source>
        <dbReference type="Proteomes" id="UP000253970"/>
    </source>
</evidence>
<gene>
    <name evidence="13" type="ORF">C1853_03645</name>
    <name evidence="12" type="ORF">C1871_11525</name>
    <name evidence="11" type="ORF">C1872_03035</name>
    <name evidence="10" type="ORF">C1875_10230</name>
    <name evidence="14" type="ORF">FIC87_13550</name>
</gene>
<dbReference type="SMART" id="SM00448">
    <property type="entry name" value="REC"/>
    <property type="match status" value="1"/>
</dbReference>
<evidence type="ECO:0000313" key="17">
    <source>
        <dbReference type="Proteomes" id="UP000253915"/>
    </source>
</evidence>
<dbReference type="PROSITE" id="PS51755">
    <property type="entry name" value="OMPR_PHOB"/>
    <property type="match status" value="1"/>
</dbReference>
<dbReference type="InterPro" id="IPR016032">
    <property type="entry name" value="Sig_transdc_resp-reg_C-effctor"/>
</dbReference>
<evidence type="ECO:0000256" key="3">
    <source>
        <dbReference type="ARBA" id="ARBA00023015"/>
    </source>
</evidence>
<evidence type="ECO:0000313" key="15">
    <source>
        <dbReference type="Proteomes" id="UP000253752"/>
    </source>
</evidence>
<organism evidence="11 15">
    <name type="scientific">Eggerthella lenta</name>
    <name type="common">Eubacterium lentum</name>
    <dbReference type="NCBI Taxonomy" id="84112"/>
    <lineage>
        <taxon>Bacteria</taxon>
        <taxon>Bacillati</taxon>
        <taxon>Actinomycetota</taxon>
        <taxon>Coriobacteriia</taxon>
        <taxon>Eggerthellales</taxon>
        <taxon>Eggerthellaceae</taxon>
        <taxon>Eggerthella</taxon>
    </lineage>
</organism>
<feature type="domain" description="Response regulatory" evidence="8">
    <location>
        <begin position="16"/>
        <end position="139"/>
    </location>
</feature>
<protein>
    <submittedName>
        <fullName evidence="11">DNA-binding response regulator</fullName>
    </submittedName>
    <submittedName>
        <fullName evidence="14">Response regulator transcription factor</fullName>
    </submittedName>
</protein>
<dbReference type="Gene3D" id="1.10.10.10">
    <property type="entry name" value="Winged helix-like DNA-binding domain superfamily/Winged helix DNA-binding domain"/>
    <property type="match status" value="1"/>
</dbReference>
<dbReference type="Proteomes" id="UP000312594">
    <property type="component" value="Unassembled WGS sequence"/>
</dbReference>
<dbReference type="InterPro" id="IPR001867">
    <property type="entry name" value="OmpR/PhoB-type_DNA-bd"/>
</dbReference>
<dbReference type="PROSITE" id="PS50110">
    <property type="entry name" value="RESPONSE_REGULATORY"/>
    <property type="match status" value="1"/>
</dbReference>
<name>A0A369MUL6_EGGLN</name>
<dbReference type="Pfam" id="PF00072">
    <property type="entry name" value="Response_reg"/>
    <property type="match status" value="1"/>
</dbReference>
<sequence>MTGAFGMVETHLRGKRILLVDDERELADMVATILHGAGFASVDIANSSAEALSSIAARSASPEHAYQLFVLDVMMPGMDGFELLGRIRQLPAHTSTPALFLTAKDEPFDRVSGLTLGADDYIAKPFLPQELVLRIAAVLRRCYAAENPLLELAASRVNFATAEVERADGQTVPLTAKEHEILSVLARNAGRIVTIDSLCEACWGTSFGYENSLMAHIRRLREKIEADPSAPVSLVTARGLGYKLVERG</sequence>
<dbReference type="Proteomes" id="UP000253915">
    <property type="component" value="Unassembled WGS sequence"/>
</dbReference>
<dbReference type="CDD" id="cd00383">
    <property type="entry name" value="trans_reg_C"/>
    <property type="match status" value="1"/>
</dbReference>